<evidence type="ECO:0000313" key="1">
    <source>
        <dbReference type="EMBL" id="PHP26524.1"/>
    </source>
</evidence>
<dbReference type="AlphaFoldDB" id="A0A2G1MCR9"/>
<organism evidence="1 2">
    <name type="scientific">Limimaricola cinnabarinus</name>
    <dbReference type="NCBI Taxonomy" id="1125964"/>
    <lineage>
        <taxon>Bacteria</taxon>
        <taxon>Pseudomonadati</taxon>
        <taxon>Pseudomonadota</taxon>
        <taxon>Alphaproteobacteria</taxon>
        <taxon>Rhodobacterales</taxon>
        <taxon>Paracoccaceae</taxon>
        <taxon>Limimaricola</taxon>
    </lineage>
</organism>
<dbReference type="RefSeq" id="WP_099278350.1">
    <property type="nucleotide sequence ID" value="NZ_KZ304974.1"/>
</dbReference>
<sequence>MLDRPLTRADLITFFALESKRSSGHSPDPRRLARVLKALGISLRGGTTRWPVVWRALGLSEVQDRAHHAALTEPLLTAQAVAERVGVADPSIIYRWEKGQVPKGAGPFPCAIDLSGGRKDARAKRWRRAEVLAWHMDQPQPRYAKPAPVFGAIRPAP</sequence>
<comment type="caution">
    <text evidence="1">The sequence shown here is derived from an EMBL/GenBank/DDBJ whole genome shotgun (WGS) entry which is preliminary data.</text>
</comment>
<evidence type="ECO:0000313" key="2">
    <source>
        <dbReference type="Proteomes" id="UP000221860"/>
    </source>
</evidence>
<name>A0A2G1MCR9_9RHOB</name>
<protein>
    <submittedName>
        <fullName evidence="1">Uncharacterized protein</fullName>
    </submittedName>
</protein>
<dbReference type="EMBL" id="NQWH01000034">
    <property type="protein sequence ID" value="PHP26524.1"/>
    <property type="molecule type" value="Genomic_DNA"/>
</dbReference>
<keyword evidence="2" id="KW-1185">Reference proteome</keyword>
<reference evidence="1 2" key="1">
    <citation type="submission" date="2017-08" db="EMBL/GenBank/DDBJ databases">
        <title>Draft Genome Sequence of Loktanella cinnabarina Strain XM1, Isolated from Coastal Surface Water.</title>
        <authorList>
            <person name="Ma R."/>
            <person name="Wang J."/>
            <person name="Wang Q."/>
            <person name="Ma Z."/>
            <person name="Li J."/>
            <person name="Chen L."/>
        </authorList>
    </citation>
    <scope>NUCLEOTIDE SEQUENCE [LARGE SCALE GENOMIC DNA]</scope>
    <source>
        <strain evidence="1 2">XM1</strain>
    </source>
</reference>
<dbReference type="Proteomes" id="UP000221860">
    <property type="component" value="Unassembled WGS sequence"/>
</dbReference>
<proteinExistence type="predicted"/>
<dbReference type="OrthoDB" id="7853262at2"/>
<accession>A0A2G1MCR9</accession>
<gene>
    <name evidence="1" type="ORF">CJ301_15870</name>
</gene>